<keyword evidence="4" id="KW-0804">Transcription</keyword>
<gene>
    <name evidence="7" type="ORF">FBD94_03715</name>
</gene>
<comment type="caution">
    <text evidence="7">The sequence shown here is derived from an EMBL/GenBank/DDBJ whole genome shotgun (WGS) entry which is preliminary data.</text>
</comment>
<dbReference type="InterPro" id="IPR007627">
    <property type="entry name" value="RNA_pol_sigma70_r2"/>
</dbReference>
<dbReference type="Pfam" id="PF08281">
    <property type="entry name" value="Sigma70_r4_2"/>
    <property type="match status" value="1"/>
</dbReference>
<dbReference type="Pfam" id="PF04542">
    <property type="entry name" value="Sigma70_r2"/>
    <property type="match status" value="1"/>
</dbReference>
<sequence>MELYGKLSDPDLITLIKAGDDAAFTEIYNRYWGILYSHARRMLHNDEEAEDIIQEIFVSFLKKVNVLELKNNLSGYLYQSVRNMIYNFIERDKNKEKYMESLEQFIEQGEYQADYLIREKQFRGLIENEIASLPESMRKIFELSRNSHLSYLEIADQLGVTEGVVRNNISRALKILKSKLGATVLFYLFINSL</sequence>
<dbReference type="AlphaFoldDB" id="A0A4U1GMJ2"/>
<dbReference type="PANTHER" id="PTHR43133">
    <property type="entry name" value="RNA POLYMERASE ECF-TYPE SIGMA FACTO"/>
    <property type="match status" value="1"/>
</dbReference>
<dbReference type="InterPro" id="IPR014284">
    <property type="entry name" value="RNA_pol_sigma-70_dom"/>
</dbReference>
<dbReference type="Gene3D" id="1.10.1740.10">
    <property type="match status" value="1"/>
</dbReference>
<dbReference type="CDD" id="cd06171">
    <property type="entry name" value="Sigma70_r4"/>
    <property type="match status" value="1"/>
</dbReference>
<evidence type="ECO:0000256" key="1">
    <source>
        <dbReference type="ARBA" id="ARBA00010641"/>
    </source>
</evidence>
<dbReference type="NCBIfam" id="TIGR02985">
    <property type="entry name" value="Sig70_bacteroi1"/>
    <property type="match status" value="1"/>
</dbReference>
<feature type="domain" description="RNA polymerase sigma factor 70 region 4 type 2" evidence="6">
    <location>
        <begin position="125"/>
        <end position="175"/>
    </location>
</feature>
<evidence type="ECO:0000313" key="8">
    <source>
        <dbReference type="Proteomes" id="UP000309594"/>
    </source>
</evidence>
<accession>A0A4U1GMJ2</accession>
<dbReference type="InterPro" id="IPR036388">
    <property type="entry name" value="WH-like_DNA-bd_sf"/>
</dbReference>
<protein>
    <submittedName>
        <fullName evidence="7">RNA polymerase sigma-70 factor</fullName>
    </submittedName>
</protein>
<dbReference type="Proteomes" id="UP000309594">
    <property type="component" value="Unassembled WGS sequence"/>
</dbReference>
<dbReference type="InterPro" id="IPR039425">
    <property type="entry name" value="RNA_pol_sigma-70-like"/>
</dbReference>
<evidence type="ECO:0000259" key="6">
    <source>
        <dbReference type="Pfam" id="PF08281"/>
    </source>
</evidence>
<name>A0A4U1GMJ2_9SPHI</name>
<evidence type="ECO:0000256" key="3">
    <source>
        <dbReference type="ARBA" id="ARBA00023082"/>
    </source>
</evidence>
<evidence type="ECO:0000256" key="4">
    <source>
        <dbReference type="ARBA" id="ARBA00023163"/>
    </source>
</evidence>
<dbReference type="PANTHER" id="PTHR43133:SF46">
    <property type="entry name" value="RNA POLYMERASE SIGMA-70 FACTOR ECF SUBFAMILY"/>
    <property type="match status" value="1"/>
</dbReference>
<proteinExistence type="inferred from homology"/>
<dbReference type="InterPro" id="IPR014327">
    <property type="entry name" value="RNA_pol_sigma70_bacteroid"/>
</dbReference>
<dbReference type="GO" id="GO:0006352">
    <property type="term" value="P:DNA-templated transcription initiation"/>
    <property type="evidence" value="ECO:0007669"/>
    <property type="project" value="InterPro"/>
</dbReference>
<dbReference type="EMBL" id="SWDX01000001">
    <property type="protein sequence ID" value="TKC65657.1"/>
    <property type="molecule type" value="Genomic_DNA"/>
</dbReference>
<dbReference type="SUPFAM" id="SSF88659">
    <property type="entry name" value="Sigma3 and sigma4 domains of RNA polymerase sigma factors"/>
    <property type="match status" value="1"/>
</dbReference>
<evidence type="ECO:0000256" key="2">
    <source>
        <dbReference type="ARBA" id="ARBA00023015"/>
    </source>
</evidence>
<keyword evidence="2" id="KW-0805">Transcription regulation</keyword>
<dbReference type="GO" id="GO:0003677">
    <property type="term" value="F:DNA binding"/>
    <property type="evidence" value="ECO:0007669"/>
    <property type="project" value="InterPro"/>
</dbReference>
<keyword evidence="3" id="KW-0731">Sigma factor</keyword>
<reference evidence="7 8" key="1">
    <citation type="submission" date="2019-04" db="EMBL/GenBank/DDBJ databases">
        <title>Pedobacter sp. RP-1-16 sp. nov., isolated from Arctic soil.</title>
        <authorList>
            <person name="Dahal R.H."/>
            <person name="Kim D.-U."/>
        </authorList>
    </citation>
    <scope>NUCLEOTIDE SEQUENCE [LARGE SCALE GENOMIC DNA]</scope>
    <source>
        <strain evidence="7 8">RP-1-16</strain>
    </source>
</reference>
<dbReference type="Gene3D" id="1.10.10.10">
    <property type="entry name" value="Winged helix-like DNA-binding domain superfamily/Winged helix DNA-binding domain"/>
    <property type="match status" value="1"/>
</dbReference>
<dbReference type="InterPro" id="IPR013249">
    <property type="entry name" value="RNA_pol_sigma70_r4_t2"/>
</dbReference>
<dbReference type="GO" id="GO:0016987">
    <property type="term" value="F:sigma factor activity"/>
    <property type="evidence" value="ECO:0007669"/>
    <property type="project" value="UniProtKB-KW"/>
</dbReference>
<organism evidence="7 8">
    <name type="scientific">Pedobacter hiemivivus</name>
    <dbReference type="NCBI Taxonomy" id="2530454"/>
    <lineage>
        <taxon>Bacteria</taxon>
        <taxon>Pseudomonadati</taxon>
        <taxon>Bacteroidota</taxon>
        <taxon>Sphingobacteriia</taxon>
        <taxon>Sphingobacteriales</taxon>
        <taxon>Sphingobacteriaceae</taxon>
        <taxon>Pedobacter</taxon>
    </lineage>
</organism>
<comment type="similarity">
    <text evidence="1">Belongs to the sigma-70 factor family. ECF subfamily.</text>
</comment>
<dbReference type="RefSeq" id="WP_136879109.1">
    <property type="nucleotide sequence ID" value="NZ_SWDX01000001.1"/>
</dbReference>
<evidence type="ECO:0000259" key="5">
    <source>
        <dbReference type="Pfam" id="PF04542"/>
    </source>
</evidence>
<feature type="domain" description="RNA polymerase sigma-70 region 2" evidence="5">
    <location>
        <begin position="28"/>
        <end position="93"/>
    </location>
</feature>
<dbReference type="InterPro" id="IPR013324">
    <property type="entry name" value="RNA_pol_sigma_r3/r4-like"/>
</dbReference>
<dbReference type="InterPro" id="IPR013325">
    <property type="entry name" value="RNA_pol_sigma_r2"/>
</dbReference>
<dbReference type="NCBIfam" id="TIGR02937">
    <property type="entry name" value="sigma70-ECF"/>
    <property type="match status" value="1"/>
</dbReference>
<dbReference type="SUPFAM" id="SSF88946">
    <property type="entry name" value="Sigma2 domain of RNA polymerase sigma factors"/>
    <property type="match status" value="1"/>
</dbReference>
<evidence type="ECO:0000313" key="7">
    <source>
        <dbReference type="EMBL" id="TKC65657.1"/>
    </source>
</evidence>